<reference evidence="10" key="1">
    <citation type="journal article" date="2014" name="Int. J. Syst. Evol. Microbiol.">
        <title>Complete genome sequence of Corynebacterium casei LMG S-19264T (=DSM 44701T), isolated from a smear-ripened cheese.</title>
        <authorList>
            <consortium name="US DOE Joint Genome Institute (JGI-PGF)"/>
            <person name="Walter F."/>
            <person name="Albersmeier A."/>
            <person name="Kalinowski J."/>
            <person name="Ruckert C."/>
        </authorList>
    </citation>
    <scope>NUCLEOTIDE SEQUENCE</scope>
    <source>
        <strain evidence="10">CGMCC 1.15758</strain>
    </source>
</reference>
<dbReference type="Pfam" id="PF00398">
    <property type="entry name" value="RrnaAD"/>
    <property type="match status" value="1"/>
</dbReference>
<dbReference type="Proteomes" id="UP000636949">
    <property type="component" value="Unassembled WGS sequence"/>
</dbReference>
<evidence type="ECO:0000256" key="4">
    <source>
        <dbReference type="ARBA" id="ARBA00022679"/>
    </source>
</evidence>
<dbReference type="InterPro" id="IPR020598">
    <property type="entry name" value="rRNA_Ade_methylase_Trfase_N"/>
</dbReference>
<keyword evidence="3 7" id="KW-0489">Methyltransferase</keyword>
<name>A0A8J2Z4Z2_9GAMM</name>
<dbReference type="EMBL" id="BMJS01000017">
    <property type="protein sequence ID" value="GGF99600.1"/>
    <property type="molecule type" value="Genomic_DNA"/>
</dbReference>
<dbReference type="FunFam" id="1.10.8.100:FF:000001">
    <property type="entry name" value="Ribosomal RNA small subunit methyltransferase A"/>
    <property type="match status" value="1"/>
</dbReference>
<evidence type="ECO:0000256" key="3">
    <source>
        <dbReference type="ARBA" id="ARBA00022603"/>
    </source>
</evidence>
<keyword evidence="5 7" id="KW-0949">S-adenosyl-L-methionine</keyword>
<evidence type="ECO:0000256" key="2">
    <source>
        <dbReference type="ARBA" id="ARBA00022552"/>
    </source>
</evidence>
<feature type="binding site" evidence="7 8">
    <location>
        <position position="38"/>
    </location>
    <ligand>
        <name>S-adenosyl-L-methionine</name>
        <dbReference type="ChEBI" id="CHEBI:59789"/>
    </ligand>
</feature>
<dbReference type="InterPro" id="IPR029063">
    <property type="entry name" value="SAM-dependent_MTases_sf"/>
</dbReference>
<comment type="subcellular location">
    <subcellularLocation>
        <location evidence="7">Cytoplasm</location>
    </subcellularLocation>
</comment>
<evidence type="ECO:0000313" key="10">
    <source>
        <dbReference type="EMBL" id="GGF99600.1"/>
    </source>
</evidence>
<dbReference type="HAMAP" id="MF_00607">
    <property type="entry name" value="16SrRNA_methyltr_A"/>
    <property type="match status" value="1"/>
</dbReference>
<comment type="caution">
    <text evidence="10">The sequence shown here is derived from an EMBL/GenBank/DDBJ whole genome shotgun (WGS) entry which is preliminary data.</text>
</comment>
<keyword evidence="6 7" id="KW-0694">RNA-binding</keyword>
<reference evidence="10" key="2">
    <citation type="submission" date="2020-09" db="EMBL/GenBank/DDBJ databases">
        <authorList>
            <person name="Sun Q."/>
            <person name="Zhou Y."/>
        </authorList>
    </citation>
    <scope>NUCLEOTIDE SEQUENCE</scope>
    <source>
        <strain evidence="10">CGMCC 1.15758</strain>
    </source>
</reference>
<dbReference type="GO" id="GO:0052908">
    <property type="term" value="F:16S rRNA (adenine(1518)-N(6)/adenine(1519)-N(6))-dimethyltransferase activity"/>
    <property type="evidence" value="ECO:0007669"/>
    <property type="project" value="UniProtKB-EC"/>
</dbReference>
<dbReference type="PROSITE" id="PS01131">
    <property type="entry name" value="RRNA_A_DIMETH"/>
    <property type="match status" value="1"/>
</dbReference>
<dbReference type="PROSITE" id="PS51689">
    <property type="entry name" value="SAM_RNA_A_N6_MT"/>
    <property type="match status" value="1"/>
</dbReference>
<keyword evidence="1 7" id="KW-0963">Cytoplasm</keyword>
<evidence type="ECO:0000259" key="9">
    <source>
        <dbReference type="SMART" id="SM00650"/>
    </source>
</evidence>
<feature type="binding site" evidence="7 8">
    <location>
        <position position="84"/>
    </location>
    <ligand>
        <name>S-adenosyl-L-methionine</name>
        <dbReference type="ChEBI" id="CHEBI:59789"/>
    </ligand>
</feature>
<feature type="binding site" evidence="7 8">
    <location>
        <position position="13"/>
    </location>
    <ligand>
        <name>S-adenosyl-L-methionine</name>
        <dbReference type="ChEBI" id="CHEBI:59789"/>
    </ligand>
</feature>
<accession>A0A8J2Z4Z2</accession>
<feature type="binding site" evidence="7 8">
    <location>
        <position position="59"/>
    </location>
    <ligand>
        <name>S-adenosyl-L-methionine</name>
        <dbReference type="ChEBI" id="CHEBI:59789"/>
    </ligand>
</feature>
<dbReference type="GO" id="GO:0003723">
    <property type="term" value="F:RNA binding"/>
    <property type="evidence" value="ECO:0007669"/>
    <property type="project" value="UniProtKB-UniRule"/>
</dbReference>
<feature type="binding site" evidence="7 8">
    <location>
        <position position="11"/>
    </location>
    <ligand>
        <name>S-adenosyl-L-methionine</name>
        <dbReference type="ChEBI" id="CHEBI:59789"/>
    </ligand>
</feature>
<dbReference type="NCBIfam" id="TIGR00755">
    <property type="entry name" value="ksgA"/>
    <property type="match status" value="1"/>
</dbReference>
<dbReference type="AlphaFoldDB" id="A0A8J2Z4Z2"/>
<evidence type="ECO:0000256" key="1">
    <source>
        <dbReference type="ARBA" id="ARBA00022490"/>
    </source>
</evidence>
<evidence type="ECO:0000256" key="7">
    <source>
        <dbReference type="HAMAP-Rule" id="MF_00607"/>
    </source>
</evidence>
<keyword evidence="11" id="KW-1185">Reference proteome</keyword>
<dbReference type="OrthoDB" id="9814755at2"/>
<dbReference type="InterPro" id="IPR001737">
    <property type="entry name" value="KsgA/Erm"/>
</dbReference>
<comment type="catalytic activity">
    <reaction evidence="7">
        <text>adenosine(1518)/adenosine(1519) in 16S rRNA + 4 S-adenosyl-L-methionine = N(6)-dimethyladenosine(1518)/N(6)-dimethyladenosine(1519) in 16S rRNA + 4 S-adenosyl-L-homocysteine + 4 H(+)</text>
        <dbReference type="Rhea" id="RHEA:19609"/>
        <dbReference type="Rhea" id="RHEA-COMP:10232"/>
        <dbReference type="Rhea" id="RHEA-COMP:10233"/>
        <dbReference type="ChEBI" id="CHEBI:15378"/>
        <dbReference type="ChEBI" id="CHEBI:57856"/>
        <dbReference type="ChEBI" id="CHEBI:59789"/>
        <dbReference type="ChEBI" id="CHEBI:74411"/>
        <dbReference type="ChEBI" id="CHEBI:74493"/>
        <dbReference type="EC" id="2.1.1.182"/>
    </reaction>
</comment>
<dbReference type="InterPro" id="IPR011530">
    <property type="entry name" value="rRNA_adenine_dimethylase"/>
</dbReference>
<keyword evidence="4 7" id="KW-0808">Transferase</keyword>
<dbReference type="InterPro" id="IPR020596">
    <property type="entry name" value="rRNA_Ade_Mease_Trfase_CS"/>
</dbReference>
<dbReference type="SUPFAM" id="SSF53335">
    <property type="entry name" value="S-adenosyl-L-methionine-dependent methyltransferases"/>
    <property type="match status" value="1"/>
</dbReference>
<keyword evidence="2 7" id="KW-0698">rRNA processing</keyword>
<gene>
    <name evidence="7 10" type="primary">rsmA</name>
    <name evidence="7" type="synonym">ksgA</name>
    <name evidence="10" type="ORF">GCM10010995_16120</name>
</gene>
<dbReference type="SMART" id="SM00650">
    <property type="entry name" value="rADc"/>
    <property type="match status" value="1"/>
</dbReference>
<evidence type="ECO:0000256" key="8">
    <source>
        <dbReference type="PROSITE-ProRule" id="PRU01026"/>
    </source>
</evidence>
<evidence type="ECO:0000313" key="11">
    <source>
        <dbReference type="Proteomes" id="UP000636949"/>
    </source>
</evidence>
<dbReference type="InterPro" id="IPR023165">
    <property type="entry name" value="rRNA_Ade_diMease-like_C"/>
</dbReference>
<dbReference type="RefSeq" id="WP_117002880.1">
    <property type="nucleotide sequence ID" value="NZ_BMJS01000017.1"/>
</dbReference>
<comment type="function">
    <text evidence="7">Specifically dimethylates two adjacent adenosines (A1518 and A1519) in the loop of a conserved hairpin near the 3'-end of 16S rRNA in the 30S particle. May play a critical role in biogenesis of 30S subunits.</text>
</comment>
<feature type="binding site" evidence="7 8">
    <location>
        <position position="104"/>
    </location>
    <ligand>
        <name>S-adenosyl-L-methionine</name>
        <dbReference type="ChEBI" id="CHEBI:59789"/>
    </ligand>
</feature>
<organism evidence="10 11">
    <name type="scientific">Cysteiniphilum litorale</name>
    <dbReference type="NCBI Taxonomy" id="2056700"/>
    <lineage>
        <taxon>Bacteria</taxon>
        <taxon>Pseudomonadati</taxon>
        <taxon>Pseudomonadota</taxon>
        <taxon>Gammaproteobacteria</taxon>
        <taxon>Thiotrichales</taxon>
        <taxon>Fastidiosibacteraceae</taxon>
        <taxon>Cysteiniphilum</taxon>
    </lineage>
</organism>
<dbReference type="GO" id="GO:0005829">
    <property type="term" value="C:cytosol"/>
    <property type="evidence" value="ECO:0007669"/>
    <property type="project" value="TreeGrafter"/>
</dbReference>
<dbReference type="Gene3D" id="3.40.50.150">
    <property type="entry name" value="Vaccinia Virus protein VP39"/>
    <property type="match status" value="1"/>
</dbReference>
<proteinExistence type="inferred from homology"/>
<dbReference type="Gene3D" id="1.10.8.100">
    <property type="entry name" value="Ribosomal RNA adenine dimethylase-like, domain 2"/>
    <property type="match status" value="1"/>
</dbReference>
<comment type="similarity">
    <text evidence="7">Belongs to the class I-like SAM-binding methyltransferase superfamily. rRNA adenine N(6)-methyltransferase family. RsmA subfamily.</text>
</comment>
<evidence type="ECO:0000256" key="5">
    <source>
        <dbReference type="ARBA" id="ARBA00022691"/>
    </source>
</evidence>
<dbReference type="EC" id="2.1.1.182" evidence="7"/>
<evidence type="ECO:0000256" key="6">
    <source>
        <dbReference type="ARBA" id="ARBA00022884"/>
    </source>
</evidence>
<protein>
    <recommendedName>
        <fullName evidence="7">Ribosomal RNA small subunit methyltransferase A</fullName>
        <ecNumber evidence="7">2.1.1.182</ecNumber>
    </recommendedName>
    <alternativeName>
        <fullName evidence="7">16S rRNA (adenine(1518)-N(6)/adenine(1519)-N(6))-dimethyltransferase</fullName>
    </alternativeName>
    <alternativeName>
        <fullName evidence="7">16S rRNA dimethyladenosine transferase</fullName>
    </alternativeName>
    <alternativeName>
        <fullName evidence="7">16S rRNA dimethylase</fullName>
    </alternativeName>
    <alternativeName>
        <fullName evidence="7">S-adenosylmethionine-6-N', N'-adenosyl(rRNA) dimethyltransferase</fullName>
    </alternativeName>
</protein>
<dbReference type="PANTHER" id="PTHR11727">
    <property type="entry name" value="DIMETHYLADENOSINE TRANSFERASE"/>
    <property type="match status" value="1"/>
</dbReference>
<sequence>MHKAKKSLGQNFLQDESIIANIVHQSGIKADDDVIEIGPGLGALTRHILQITKAIQVIEFDEDVILPLKAACAVYGKLNICQQDVLTVNFNDFYHGTKIKLIGNLPYNISSPILFHLIEYAALFKDMHFMLQKEVVDRVAAAPSEKNYGRLSVMLQYHFKCEALFTVPATAFKPAPKVESRILRLTPYNELPFIANDYTLFAKVVKQAFQMRRKTLRNNLKALVPASELDNLPVDLRLRPENLSVADFVKLSNHIGAL</sequence>
<dbReference type="PANTHER" id="PTHR11727:SF7">
    <property type="entry name" value="DIMETHYLADENOSINE TRANSFERASE-RELATED"/>
    <property type="match status" value="1"/>
</dbReference>
<feature type="domain" description="Ribosomal RNA adenine methylase transferase N-terminal" evidence="9">
    <location>
        <begin position="18"/>
        <end position="189"/>
    </location>
</feature>